<dbReference type="Proteomes" id="UP000257109">
    <property type="component" value="Unassembled WGS sequence"/>
</dbReference>
<feature type="domain" description="MD-2-related lipid-recognition" evidence="1">
    <location>
        <begin position="62"/>
        <end position="179"/>
    </location>
</feature>
<proteinExistence type="predicted"/>
<dbReference type="PANTHER" id="PTHR11306:SF44">
    <property type="entry name" value="MD-LIKE LIPID RECOGNITION DOMAIN PROTEIN_ML DOMAIN PROTEIN"/>
    <property type="match status" value="1"/>
</dbReference>
<gene>
    <name evidence="2" type="ORF">CR513_30878</name>
</gene>
<dbReference type="PANTHER" id="PTHR11306">
    <property type="entry name" value="NIEMANN PICK TYPE C2 PROTEIN NPC2-RELATED"/>
    <property type="match status" value="1"/>
</dbReference>
<evidence type="ECO:0000313" key="3">
    <source>
        <dbReference type="Proteomes" id="UP000257109"/>
    </source>
</evidence>
<accession>A0A371GB95</accession>
<dbReference type="Pfam" id="PF02221">
    <property type="entry name" value="E1_DerP2_DerF2"/>
    <property type="match status" value="1"/>
</dbReference>
<dbReference type="OrthoDB" id="6409159at2759"/>
<dbReference type="InterPro" id="IPR003172">
    <property type="entry name" value="ML_dom"/>
</dbReference>
<feature type="non-terminal residue" evidence="2">
    <location>
        <position position="1"/>
    </location>
</feature>
<reference evidence="2" key="1">
    <citation type="submission" date="2018-05" db="EMBL/GenBank/DDBJ databases">
        <title>Draft genome of Mucuna pruriens seed.</title>
        <authorList>
            <person name="Nnadi N.E."/>
            <person name="Vos R."/>
            <person name="Hasami M.H."/>
            <person name="Devisetty U.K."/>
            <person name="Aguiy J.C."/>
        </authorList>
    </citation>
    <scope>NUCLEOTIDE SEQUENCE [LARGE SCALE GENOMIC DNA]</scope>
    <source>
        <strain evidence="2">JCA_2017</strain>
    </source>
</reference>
<dbReference type="InterPro" id="IPR039670">
    <property type="entry name" value="NPC2-like"/>
</dbReference>
<keyword evidence="3" id="KW-1185">Reference proteome</keyword>
<evidence type="ECO:0000313" key="2">
    <source>
        <dbReference type="EMBL" id="RDX87633.1"/>
    </source>
</evidence>
<protein>
    <submittedName>
        <fullName evidence="2">Phosphatidylglycerol/phosphatidylinositol transfer protein</fullName>
    </submittedName>
</protein>
<evidence type="ECO:0000259" key="1">
    <source>
        <dbReference type="SMART" id="SM00737"/>
    </source>
</evidence>
<dbReference type="EMBL" id="QJKJ01006168">
    <property type="protein sequence ID" value="RDX87633.1"/>
    <property type="molecule type" value="Genomic_DNA"/>
</dbReference>
<dbReference type="GO" id="GO:0032934">
    <property type="term" value="F:sterol binding"/>
    <property type="evidence" value="ECO:0007669"/>
    <property type="project" value="InterPro"/>
</dbReference>
<dbReference type="GO" id="GO:0015918">
    <property type="term" value="P:sterol transport"/>
    <property type="evidence" value="ECO:0007669"/>
    <property type="project" value="InterPro"/>
</dbReference>
<dbReference type="SMART" id="SM00737">
    <property type="entry name" value="ML"/>
    <property type="match status" value="1"/>
</dbReference>
<dbReference type="SUPFAM" id="SSF81296">
    <property type="entry name" value="E set domains"/>
    <property type="match status" value="1"/>
</dbReference>
<dbReference type="InterPro" id="IPR014756">
    <property type="entry name" value="Ig_E-set"/>
</dbReference>
<comment type="caution">
    <text evidence="2">The sequence shown here is derived from an EMBL/GenBank/DDBJ whole genome shotgun (WGS) entry which is preliminary data.</text>
</comment>
<organism evidence="2 3">
    <name type="scientific">Mucuna pruriens</name>
    <name type="common">Velvet bean</name>
    <name type="synonym">Dolichos pruriens</name>
    <dbReference type="NCBI Taxonomy" id="157652"/>
    <lineage>
        <taxon>Eukaryota</taxon>
        <taxon>Viridiplantae</taxon>
        <taxon>Streptophyta</taxon>
        <taxon>Embryophyta</taxon>
        <taxon>Tracheophyta</taxon>
        <taxon>Spermatophyta</taxon>
        <taxon>Magnoliopsida</taxon>
        <taxon>eudicotyledons</taxon>
        <taxon>Gunneridae</taxon>
        <taxon>Pentapetalae</taxon>
        <taxon>rosids</taxon>
        <taxon>fabids</taxon>
        <taxon>Fabales</taxon>
        <taxon>Fabaceae</taxon>
        <taxon>Papilionoideae</taxon>
        <taxon>50 kb inversion clade</taxon>
        <taxon>NPAAA clade</taxon>
        <taxon>indigoferoid/millettioid clade</taxon>
        <taxon>Phaseoleae</taxon>
        <taxon>Mucuna</taxon>
    </lineage>
</organism>
<dbReference type="Gene3D" id="2.60.40.770">
    <property type="match status" value="1"/>
</dbReference>
<sequence>MPKIVFIYIWGTRFSSTLHQLSITMAVHSTSTLCFLLCLSSITLLLSSFHAQARSHAPTPTFQYCDRNADYAVKVSGVEILPDPVERGVPFTFKIPAYTPEPIASGDLVYEISYAGVEGPPATFLHDLCEEAPCPVPAGNFVLVHTELLPPVTPPGTYIVKLTFKDHNDKLLTCITFPFKIGAKSSVAAI</sequence>
<name>A0A371GB95_MUCPR</name>
<dbReference type="AlphaFoldDB" id="A0A371GB95"/>